<dbReference type="Pfam" id="PF00216">
    <property type="entry name" value="Bac_DNA_binding"/>
    <property type="match status" value="1"/>
</dbReference>
<keyword evidence="3 5" id="KW-0238">DNA-binding</keyword>
<accession>A0A975C2N8</accession>
<dbReference type="CDD" id="cd13831">
    <property type="entry name" value="HU"/>
    <property type="match status" value="1"/>
</dbReference>
<dbReference type="InterPro" id="IPR010992">
    <property type="entry name" value="IHF-like_DNA-bd_dom_sf"/>
</dbReference>
<sequence>MTKAELIAAMAAGADITRDQARLALDAFTDTVTGALKKGDDVRIVGFGAFVVVDRKAGVSRNPQTGATISRPASRTARFRLGEGLKSVLNG</sequence>
<dbReference type="Proteomes" id="UP000663918">
    <property type="component" value="Chromosome"/>
</dbReference>
<dbReference type="GO" id="GO:0003677">
    <property type="term" value="F:DNA binding"/>
    <property type="evidence" value="ECO:0007669"/>
    <property type="project" value="UniProtKB-KW"/>
</dbReference>
<keyword evidence="6" id="KW-1185">Reference proteome</keyword>
<evidence type="ECO:0000313" key="5">
    <source>
        <dbReference type="EMBL" id="QTC92731.1"/>
    </source>
</evidence>
<gene>
    <name evidence="5" type="ORF">IFJ75_07710</name>
</gene>
<evidence type="ECO:0000256" key="4">
    <source>
        <dbReference type="RuleBase" id="RU003939"/>
    </source>
</evidence>
<dbReference type="GO" id="GO:0030527">
    <property type="term" value="F:structural constituent of chromatin"/>
    <property type="evidence" value="ECO:0007669"/>
    <property type="project" value="InterPro"/>
</dbReference>
<dbReference type="KEGG" id="bgoe:IFJ75_07710"/>
<dbReference type="PANTHER" id="PTHR33175:SF3">
    <property type="entry name" value="DNA-BINDING PROTEIN HU-BETA"/>
    <property type="match status" value="1"/>
</dbReference>
<reference evidence="5" key="1">
    <citation type="submission" date="2020-09" db="EMBL/GenBank/DDBJ databases">
        <title>Brevundimonas sp. LVF2 isolated from a puddle in Goettingen, Germany.</title>
        <authorList>
            <person name="Friedrich I."/>
            <person name="Klassen A."/>
            <person name="Hannes N."/>
            <person name="Schneider D."/>
            <person name="Hertel R."/>
            <person name="Daniel R."/>
        </authorList>
    </citation>
    <scope>NUCLEOTIDE SEQUENCE</scope>
    <source>
        <strain evidence="5">LVF2</strain>
    </source>
</reference>
<dbReference type="PRINTS" id="PR01727">
    <property type="entry name" value="DNABINDINGHU"/>
</dbReference>
<dbReference type="EMBL" id="CP062222">
    <property type="protein sequence ID" value="QTC92731.1"/>
    <property type="molecule type" value="Genomic_DNA"/>
</dbReference>
<dbReference type="GO" id="GO:0005829">
    <property type="term" value="C:cytosol"/>
    <property type="evidence" value="ECO:0007669"/>
    <property type="project" value="TreeGrafter"/>
</dbReference>
<protein>
    <submittedName>
        <fullName evidence="5">HU family DNA-binding protein</fullName>
    </submittedName>
</protein>
<organism evidence="5 6">
    <name type="scientific">Brevundimonas goettingensis</name>
    <dbReference type="NCBI Taxonomy" id="2774190"/>
    <lineage>
        <taxon>Bacteria</taxon>
        <taxon>Pseudomonadati</taxon>
        <taxon>Pseudomonadota</taxon>
        <taxon>Alphaproteobacteria</taxon>
        <taxon>Caulobacterales</taxon>
        <taxon>Caulobacteraceae</taxon>
        <taxon>Brevundimonas</taxon>
    </lineage>
</organism>
<name>A0A975C2N8_9CAUL</name>
<dbReference type="AlphaFoldDB" id="A0A975C2N8"/>
<evidence type="ECO:0000256" key="2">
    <source>
        <dbReference type="ARBA" id="ARBA00023067"/>
    </source>
</evidence>
<evidence type="ECO:0000256" key="3">
    <source>
        <dbReference type="ARBA" id="ARBA00023125"/>
    </source>
</evidence>
<dbReference type="Gene3D" id="4.10.520.10">
    <property type="entry name" value="IHF-like DNA-binding proteins"/>
    <property type="match status" value="1"/>
</dbReference>
<dbReference type="RefSeq" id="WP_207932010.1">
    <property type="nucleotide sequence ID" value="NZ_CP062222.1"/>
</dbReference>
<keyword evidence="2" id="KW-0226">DNA condensation</keyword>
<evidence type="ECO:0000256" key="1">
    <source>
        <dbReference type="ARBA" id="ARBA00010529"/>
    </source>
</evidence>
<dbReference type="PANTHER" id="PTHR33175">
    <property type="entry name" value="DNA-BINDING PROTEIN HU"/>
    <property type="match status" value="1"/>
</dbReference>
<dbReference type="SUPFAM" id="SSF47729">
    <property type="entry name" value="IHF-like DNA-binding proteins"/>
    <property type="match status" value="1"/>
</dbReference>
<dbReference type="InterPro" id="IPR000119">
    <property type="entry name" value="Hist_DNA-bd"/>
</dbReference>
<dbReference type="SMART" id="SM00411">
    <property type="entry name" value="BHL"/>
    <property type="match status" value="1"/>
</dbReference>
<comment type="similarity">
    <text evidence="1 4">Belongs to the bacterial histone-like protein family.</text>
</comment>
<evidence type="ECO:0000313" key="6">
    <source>
        <dbReference type="Proteomes" id="UP000663918"/>
    </source>
</evidence>
<proteinExistence type="inferred from homology"/>
<dbReference type="GO" id="GO:0030261">
    <property type="term" value="P:chromosome condensation"/>
    <property type="evidence" value="ECO:0007669"/>
    <property type="project" value="UniProtKB-KW"/>
</dbReference>